<sequence length="169" mass="19791">MNTMPDNQPTVKEFADKLDVSKQTIHNHLKKLDKEERTTNSRGIIVLTDREQHQLIESITGKPPATEPTEKDEKSINQELSNTIEELRQEIIQLQEDIKEKKSQIEESNTRNGRQADQIDELNRLLDQQQQLQAVTQKQLDNALEDKTKLLEYKQEQEAKGFWARLFNR</sequence>
<dbReference type="RefSeq" id="WP_347297802.1">
    <property type="nucleotide sequence ID" value="NZ_CP142434.1"/>
</dbReference>
<proteinExistence type="predicted"/>
<dbReference type="InterPro" id="IPR036390">
    <property type="entry name" value="WH_DNA-bd_sf"/>
</dbReference>
<dbReference type="Gene3D" id="1.10.10.10">
    <property type="entry name" value="Winged helix-like DNA-binding domain superfamily/Winged helix DNA-binding domain"/>
    <property type="match status" value="1"/>
</dbReference>
<gene>
    <name evidence="3" type="ORF">VUQ09_09235</name>
</gene>
<evidence type="ECO:0000256" key="1">
    <source>
        <dbReference type="SAM" id="Coils"/>
    </source>
</evidence>
<evidence type="ECO:0000313" key="3">
    <source>
        <dbReference type="EMBL" id="XBC47698.1"/>
    </source>
</evidence>
<feature type="coiled-coil region" evidence="1">
    <location>
        <begin position="70"/>
        <end position="160"/>
    </location>
</feature>
<dbReference type="SUPFAM" id="SSF46785">
    <property type="entry name" value="Winged helix' DNA-binding domain"/>
    <property type="match status" value="1"/>
</dbReference>
<keyword evidence="1" id="KW-0175">Coiled coil</keyword>
<dbReference type="AlphaFoldDB" id="A0AB74TU14"/>
<evidence type="ECO:0000259" key="2">
    <source>
        <dbReference type="Pfam" id="PF08279"/>
    </source>
</evidence>
<protein>
    <submittedName>
        <fullName evidence="3">HTH domain-containing protein</fullName>
    </submittedName>
</protein>
<feature type="domain" description="Helix-turn-helix type 11" evidence="2">
    <location>
        <begin position="10"/>
        <end position="34"/>
    </location>
</feature>
<accession>A0AB74TU14</accession>
<reference evidence="3" key="1">
    <citation type="submission" date="2023-12" db="EMBL/GenBank/DDBJ databases">
        <title>Dolosigranulum savutii sp. nov. isolated from human upper respiratory samples collected in Botswana.</title>
        <authorList>
            <person name="Kelly M.S."/>
        </authorList>
    </citation>
    <scope>NUCLEOTIDE SEQUENCE</scope>
    <source>
        <strain evidence="3">MSK312</strain>
    </source>
</reference>
<dbReference type="InterPro" id="IPR013196">
    <property type="entry name" value="HTH_11"/>
</dbReference>
<name>A0AB74TU14_9LACT</name>
<dbReference type="EMBL" id="CP142434">
    <property type="protein sequence ID" value="XBC47698.1"/>
    <property type="molecule type" value="Genomic_DNA"/>
</dbReference>
<dbReference type="InterPro" id="IPR036388">
    <property type="entry name" value="WH-like_DNA-bd_sf"/>
</dbReference>
<organism evidence="3">
    <name type="scientific">Dolosigranulum savutiense</name>
    <dbReference type="NCBI Taxonomy" id="3110288"/>
    <lineage>
        <taxon>Bacteria</taxon>
        <taxon>Bacillati</taxon>
        <taxon>Bacillota</taxon>
        <taxon>Bacilli</taxon>
        <taxon>Lactobacillales</taxon>
        <taxon>Carnobacteriaceae</taxon>
        <taxon>Dolosigranulum</taxon>
    </lineage>
</organism>
<dbReference type="Pfam" id="PF08279">
    <property type="entry name" value="HTH_11"/>
    <property type="match status" value="1"/>
</dbReference>